<evidence type="ECO:0000256" key="3">
    <source>
        <dbReference type="ARBA" id="ARBA00007571"/>
    </source>
</evidence>
<dbReference type="AlphaFoldDB" id="A0A1H3H3D9"/>
<accession>A0A1H3H3D9</accession>
<dbReference type="PANTHER" id="PTHR42894:SF1">
    <property type="entry name" value="N-(5'-PHOSPHORIBOSYL)ANTHRANILATE ISOMERASE"/>
    <property type="match status" value="1"/>
</dbReference>
<dbReference type="FunFam" id="3.20.20.70:FF:000075">
    <property type="entry name" value="Tryptophan biosynthesis protein TRP1"/>
    <property type="match status" value="1"/>
</dbReference>
<evidence type="ECO:0000256" key="10">
    <source>
        <dbReference type="HAMAP-Rule" id="MF_00135"/>
    </source>
</evidence>
<dbReference type="InterPro" id="IPR001240">
    <property type="entry name" value="PRAI_dom"/>
</dbReference>
<dbReference type="EMBL" id="FNPD01000011">
    <property type="protein sequence ID" value="SDY09264.1"/>
    <property type="molecule type" value="Genomic_DNA"/>
</dbReference>
<evidence type="ECO:0000256" key="9">
    <source>
        <dbReference type="ARBA" id="ARBA00023235"/>
    </source>
</evidence>
<dbReference type="HAMAP" id="MF_00135">
    <property type="entry name" value="PRAI"/>
    <property type="match status" value="1"/>
</dbReference>
<keyword evidence="7 10" id="KW-0822">Tryptophan biosynthesis</keyword>
<evidence type="ECO:0000256" key="1">
    <source>
        <dbReference type="ARBA" id="ARBA00001164"/>
    </source>
</evidence>
<organism evidence="12 13">
    <name type="scientific">Acetomicrobium thermoterrenum DSM 13490</name>
    <dbReference type="NCBI Taxonomy" id="1120987"/>
    <lineage>
        <taxon>Bacteria</taxon>
        <taxon>Thermotogati</taxon>
        <taxon>Synergistota</taxon>
        <taxon>Synergistia</taxon>
        <taxon>Synergistales</taxon>
        <taxon>Acetomicrobiaceae</taxon>
        <taxon>Acetomicrobium</taxon>
    </lineage>
</organism>
<evidence type="ECO:0000313" key="13">
    <source>
        <dbReference type="Proteomes" id="UP000199266"/>
    </source>
</evidence>
<keyword evidence="6 10" id="KW-0028">Amino-acid biosynthesis</keyword>
<dbReference type="InterPro" id="IPR044643">
    <property type="entry name" value="TrpF_fam"/>
</dbReference>
<evidence type="ECO:0000256" key="2">
    <source>
        <dbReference type="ARBA" id="ARBA00004664"/>
    </source>
</evidence>
<proteinExistence type="inferred from homology"/>
<comment type="pathway">
    <text evidence="2 10">Amino-acid biosynthesis; L-tryptophan biosynthesis; L-tryptophan from chorismate: step 3/5.</text>
</comment>
<dbReference type="InterPro" id="IPR011060">
    <property type="entry name" value="RibuloseP-bd_barrel"/>
</dbReference>
<name>A0A1H3H3D9_9BACT</name>
<reference evidence="13" key="1">
    <citation type="submission" date="2016-10" db="EMBL/GenBank/DDBJ databases">
        <authorList>
            <person name="Varghese N."/>
            <person name="Submissions S."/>
        </authorList>
    </citation>
    <scope>NUCLEOTIDE SEQUENCE [LARGE SCALE GENOMIC DNA]</scope>
    <source>
        <strain evidence="13">DSM 13490</strain>
    </source>
</reference>
<dbReference type="SUPFAM" id="SSF51366">
    <property type="entry name" value="Ribulose-phoshate binding barrel"/>
    <property type="match status" value="1"/>
</dbReference>
<keyword evidence="9 10" id="KW-0413">Isomerase</keyword>
<dbReference type="Gene3D" id="3.20.20.70">
    <property type="entry name" value="Aldolase class I"/>
    <property type="match status" value="1"/>
</dbReference>
<dbReference type="UniPathway" id="UPA00035">
    <property type="reaction ID" value="UER00042"/>
</dbReference>
<keyword evidence="13" id="KW-1185">Reference proteome</keyword>
<keyword evidence="8 10" id="KW-0057">Aromatic amino acid biosynthesis</keyword>
<dbReference type="GO" id="GO:0004640">
    <property type="term" value="F:phosphoribosylanthranilate isomerase activity"/>
    <property type="evidence" value="ECO:0007669"/>
    <property type="project" value="UniProtKB-UniRule"/>
</dbReference>
<dbReference type="EC" id="5.3.1.24" evidence="4 10"/>
<evidence type="ECO:0000313" key="12">
    <source>
        <dbReference type="EMBL" id="SDY09264.1"/>
    </source>
</evidence>
<sequence>MRVKICGLTRKNDVEAALRAGADAIGFILAQSPRKVDLDTAKKLACCIPPFVSVVAVVKNPTIEFLNEVIKSKIFDMVQFHGQEDPDLIYDCPLKTIKAIPVKDERDLQAISRYAHVANFFLFDTKAGSLSGGTGKTFDWRVIKGLDPGKPFILAGGIGPENIEEAIEFVNPHAIDVNSAVESSPGIKDEKKIYELMEKLKNWKYKF</sequence>
<evidence type="ECO:0000259" key="11">
    <source>
        <dbReference type="Pfam" id="PF00697"/>
    </source>
</evidence>
<evidence type="ECO:0000256" key="8">
    <source>
        <dbReference type="ARBA" id="ARBA00023141"/>
    </source>
</evidence>
<evidence type="ECO:0000256" key="7">
    <source>
        <dbReference type="ARBA" id="ARBA00022822"/>
    </source>
</evidence>
<comment type="catalytic activity">
    <reaction evidence="1 10">
        <text>N-(5-phospho-beta-D-ribosyl)anthranilate = 1-(2-carboxyphenylamino)-1-deoxy-D-ribulose 5-phosphate</text>
        <dbReference type="Rhea" id="RHEA:21540"/>
        <dbReference type="ChEBI" id="CHEBI:18277"/>
        <dbReference type="ChEBI" id="CHEBI:58613"/>
        <dbReference type="EC" id="5.3.1.24"/>
    </reaction>
</comment>
<dbReference type="Proteomes" id="UP000199266">
    <property type="component" value="Unassembled WGS sequence"/>
</dbReference>
<evidence type="ECO:0000256" key="6">
    <source>
        <dbReference type="ARBA" id="ARBA00022605"/>
    </source>
</evidence>
<gene>
    <name evidence="10" type="primary">trpF</name>
    <name evidence="12" type="ORF">SAMN03080603_01736</name>
</gene>
<dbReference type="NCBIfam" id="NF002298">
    <property type="entry name" value="PRK01222.1-4"/>
    <property type="match status" value="1"/>
</dbReference>
<dbReference type="CDD" id="cd00405">
    <property type="entry name" value="PRAI"/>
    <property type="match status" value="1"/>
</dbReference>
<dbReference type="InterPro" id="IPR013785">
    <property type="entry name" value="Aldolase_TIM"/>
</dbReference>
<dbReference type="GO" id="GO:0000162">
    <property type="term" value="P:L-tryptophan biosynthetic process"/>
    <property type="evidence" value="ECO:0007669"/>
    <property type="project" value="UniProtKB-UniRule"/>
</dbReference>
<comment type="similarity">
    <text evidence="3 10">Belongs to the TrpF family.</text>
</comment>
<evidence type="ECO:0000256" key="5">
    <source>
        <dbReference type="ARBA" id="ARBA00022272"/>
    </source>
</evidence>
<feature type="domain" description="N-(5'phosphoribosyl) anthranilate isomerase (PRAI)" evidence="11">
    <location>
        <begin position="3"/>
        <end position="198"/>
    </location>
</feature>
<dbReference type="Pfam" id="PF00697">
    <property type="entry name" value="PRAI"/>
    <property type="match status" value="1"/>
</dbReference>
<protein>
    <recommendedName>
        <fullName evidence="5 10">N-(5'-phosphoribosyl)anthranilate isomerase</fullName>
        <shortName evidence="10">PRAI</shortName>
        <ecNumber evidence="4 10">5.3.1.24</ecNumber>
    </recommendedName>
</protein>
<evidence type="ECO:0000256" key="4">
    <source>
        <dbReference type="ARBA" id="ARBA00012572"/>
    </source>
</evidence>
<dbReference type="RefSeq" id="WP_091462115.1">
    <property type="nucleotide sequence ID" value="NZ_FNPD01000011.1"/>
</dbReference>
<dbReference type="PANTHER" id="PTHR42894">
    <property type="entry name" value="N-(5'-PHOSPHORIBOSYL)ANTHRANILATE ISOMERASE"/>
    <property type="match status" value="1"/>
</dbReference>